<gene>
    <name evidence="3" type="ORF">M413DRAFT_203701</name>
</gene>
<accession>A0A0C2YCQ4</accession>
<feature type="region of interest" description="Disordered" evidence="1">
    <location>
        <begin position="559"/>
        <end position="999"/>
    </location>
</feature>
<feature type="compositionally biased region" description="Gly residues" evidence="1">
    <location>
        <begin position="732"/>
        <end position="744"/>
    </location>
</feature>
<organism evidence="3 4">
    <name type="scientific">Hebeloma cylindrosporum</name>
    <dbReference type="NCBI Taxonomy" id="76867"/>
    <lineage>
        <taxon>Eukaryota</taxon>
        <taxon>Fungi</taxon>
        <taxon>Dikarya</taxon>
        <taxon>Basidiomycota</taxon>
        <taxon>Agaricomycotina</taxon>
        <taxon>Agaricomycetes</taxon>
        <taxon>Agaricomycetidae</taxon>
        <taxon>Agaricales</taxon>
        <taxon>Agaricineae</taxon>
        <taxon>Hymenogastraceae</taxon>
        <taxon>Hebeloma</taxon>
    </lineage>
</organism>
<dbReference type="Pfam" id="PF07217">
    <property type="entry name" value="Het-C"/>
    <property type="match status" value="1"/>
</dbReference>
<reference evidence="3 4" key="1">
    <citation type="submission" date="2014-04" db="EMBL/GenBank/DDBJ databases">
        <authorList>
            <consortium name="DOE Joint Genome Institute"/>
            <person name="Kuo A."/>
            <person name="Gay G."/>
            <person name="Dore J."/>
            <person name="Kohler A."/>
            <person name="Nagy L.G."/>
            <person name="Floudas D."/>
            <person name="Copeland A."/>
            <person name="Barry K.W."/>
            <person name="Cichocki N."/>
            <person name="Veneault-Fourrey C."/>
            <person name="LaButti K."/>
            <person name="Lindquist E.A."/>
            <person name="Lipzen A."/>
            <person name="Lundell T."/>
            <person name="Morin E."/>
            <person name="Murat C."/>
            <person name="Sun H."/>
            <person name="Tunlid A."/>
            <person name="Henrissat B."/>
            <person name="Grigoriev I.V."/>
            <person name="Hibbett D.S."/>
            <person name="Martin F."/>
            <person name="Nordberg H.P."/>
            <person name="Cantor M.N."/>
            <person name="Hua S.X."/>
        </authorList>
    </citation>
    <scope>NUCLEOTIDE SEQUENCE [LARGE SCALE GENOMIC DNA]</scope>
    <source>
        <strain evidence="4">h7</strain>
    </source>
</reference>
<dbReference type="PANTHER" id="PTHR14905">
    <property type="entry name" value="NG37"/>
    <property type="match status" value="1"/>
</dbReference>
<dbReference type="OrthoDB" id="2506204at2759"/>
<feature type="compositionally biased region" description="Basic and acidic residues" evidence="1">
    <location>
        <begin position="911"/>
        <end position="936"/>
    </location>
</feature>
<sequence>MAPTALANTFLLLTILVVLLPVETYAFGAGDIPDFAYLNDKAFRHGDIESILETLVKSAGGAAIGGSAHGILGFASSVIKHVSGGSKFSKSDIKKVYFGNWLRDYSQAMDIAGLSKLSADTLVLVVAVLGFMTFGFATEEFEITADRLGVYLPVEHIDNPKGYAEKEGDARLFHPKLRPPVSPRELEIDERTGMKKYIATENQGWDTSTAFIRRTFRACIEAGRRAGGREGAELWEAYRLLGTGLHTMEDLLAHSNWCEIALRKMGHKEVFCHVGDRVTVNTPNGPAPPLVTGTFGSADFMHSLLGEAGDKLSQASVTDLSDKMNNPQGGKKIDISALKAILSKFGGGNDEKLKKGEQIQQQSQAYNFDPNNIAPPEVQKQLLDLLRWHDDIMRDIIKKMEMVPGLTTLLDEVSNALNEYIYTILAPYLGPILSQTTSVIDEGSKVVIDSDDQYEVFDNPNAHDPSHSLLSKDHFGLILNEPAGKIAQIIVENSVNLIVRAWSDNSNPDDVITQVLEAFHHPYYNTGRSEIQNKMFDHMQRWIGSLGSEAQEIIRSLTKESVRNHKNKRPGLDDTPEAGYGGCGHGGPKKSSQKISGAVAGGYASKPPQSYGRDDNIGSQTGYSSAQKTSGYGAPQTQYSGNTYASSDSSNTYGQGHTGVGHAAQRRDDDDNRPYSSQKKQGDDSSYGGGGYGGHDDNYGRKRPEEGYGGGGYGHDSSSGYGSQRRDDNSAYGGGGFGGQGAAYGGQRPDDNSRYGGQKRQDDVDDNRNSGRPYGGQGQTSFGTQTGGYNTSYGQPDKPSYGGNNYGRDDDDRGKKSRRGDDDDDDKKYKPAQPSYGGGYGGGYGGNDYSGKSRKDKDDSDDDKKRRSSQTGYGGGYGGGNDKTSYGRSRKDDSDDDKKKFKSNQPSYGGGRKDKDDSDDDSRRRSGRKHDNDDNRSYGQPAQAAYGQSGYGQSGGYAPSYGRDDTFGVERMNIRGGGRGRDEDSDDDRKKHHKHQERY</sequence>
<feature type="compositionally biased region" description="Polar residues" evidence="1">
    <location>
        <begin position="617"/>
        <end position="655"/>
    </location>
</feature>
<evidence type="ECO:0000256" key="1">
    <source>
        <dbReference type="SAM" id="MobiDB-lite"/>
    </source>
</evidence>
<dbReference type="AlphaFoldDB" id="A0A0C2YCQ4"/>
<feature type="chain" id="PRO_5002171429" description="Het-C-domain-containing protein" evidence="2">
    <location>
        <begin position="27"/>
        <end position="999"/>
    </location>
</feature>
<feature type="compositionally biased region" description="Basic residues" evidence="1">
    <location>
        <begin position="990"/>
        <end position="999"/>
    </location>
</feature>
<dbReference type="STRING" id="686832.A0A0C2YCQ4"/>
<feature type="compositionally biased region" description="Basic and acidic residues" evidence="1">
    <location>
        <begin position="748"/>
        <end position="769"/>
    </location>
</feature>
<dbReference type="InterPro" id="IPR010816">
    <property type="entry name" value="Het-C"/>
</dbReference>
<name>A0A0C2YCQ4_HEBCY</name>
<feature type="compositionally biased region" description="Gly residues" evidence="1">
    <location>
        <begin position="836"/>
        <end position="848"/>
    </location>
</feature>
<evidence type="ECO:0000313" key="3">
    <source>
        <dbReference type="EMBL" id="KIM47583.1"/>
    </source>
</evidence>
<dbReference type="PRINTS" id="PR01228">
    <property type="entry name" value="EGGSHELL"/>
</dbReference>
<feature type="compositionally biased region" description="Basic and acidic residues" evidence="1">
    <location>
        <begin position="851"/>
        <end position="865"/>
    </location>
</feature>
<dbReference type="Proteomes" id="UP000053424">
    <property type="component" value="Unassembled WGS sequence"/>
</dbReference>
<evidence type="ECO:0000313" key="4">
    <source>
        <dbReference type="Proteomes" id="UP000053424"/>
    </source>
</evidence>
<feature type="compositionally biased region" description="Low complexity" evidence="1">
    <location>
        <begin position="937"/>
        <end position="948"/>
    </location>
</feature>
<evidence type="ECO:0000256" key="2">
    <source>
        <dbReference type="SAM" id="SignalP"/>
    </source>
</evidence>
<keyword evidence="4" id="KW-1185">Reference proteome</keyword>
<feature type="signal peptide" evidence="2">
    <location>
        <begin position="1"/>
        <end position="26"/>
    </location>
</feature>
<dbReference type="HOGENOM" id="CLU_010063_2_0_1"/>
<dbReference type="InterPro" id="IPR052577">
    <property type="entry name" value="VWA7"/>
</dbReference>
<feature type="compositionally biased region" description="Basic and acidic residues" evidence="1">
    <location>
        <begin position="694"/>
        <end position="706"/>
    </location>
</feature>
<feature type="compositionally biased region" description="Low complexity" evidence="1">
    <location>
        <begin position="779"/>
        <end position="788"/>
    </location>
</feature>
<feature type="compositionally biased region" description="Basic and acidic residues" evidence="1">
    <location>
        <begin position="889"/>
        <end position="899"/>
    </location>
</feature>
<dbReference type="PANTHER" id="PTHR14905:SF7">
    <property type="entry name" value="VON WILLEBRAND FACTOR A DOMAIN-CONTAINING PROTEIN 7"/>
    <property type="match status" value="1"/>
</dbReference>
<proteinExistence type="predicted"/>
<reference evidence="4" key="2">
    <citation type="submission" date="2015-01" db="EMBL/GenBank/DDBJ databases">
        <title>Evolutionary Origins and Diversification of the Mycorrhizal Mutualists.</title>
        <authorList>
            <consortium name="DOE Joint Genome Institute"/>
            <consortium name="Mycorrhizal Genomics Consortium"/>
            <person name="Kohler A."/>
            <person name="Kuo A."/>
            <person name="Nagy L.G."/>
            <person name="Floudas D."/>
            <person name="Copeland A."/>
            <person name="Barry K.W."/>
            <person name="Cichocki N."/>
            <person name="Veneault-Fourrey C."/>
            <person name="LaButti K."/>
            <person name="Lindquist E.A."/>
            <person name="Lipzen A."/>
            <person name="Lundell T."/>
            <person name="Morin E."/>
            <person name="Murat C."/>
            <person name="Riley R."/>
            <person name="Ohm R."/>
            <person name="Sun H."/>
            <person name="Tunlid A."/>
            <person name="Henrissat B."/>
            <person name="Grigoriev I.V."/>
            <person name="Hibbett D.S."/>
            <person name="Martin F."/>
        </authorList>
    </citation>
    <scope>NUCLEOTIDE SEQUENCE [LARGE SCALE GENOMIC DNA]</scope>
    <source>
        <strain evidence="4">h7</strain>
    </source>
</reference>
<evidence type="ECO:0008006" key="5">
    <source>
        <dbReference type="Google" id="ProtNLM"/>
    </source>
</evidence>
<protein>
    <recommendedName>
        <fullName evidence="5">Het-C-domain-containing protein</fullName>
    </recommendedName>
</protein>
<feature type="compositionally biased region" description="Gly residues" evidence="1">
    <location>
        <begin position="872"/>
        <end position="881"/>
    </location>
</feature>
<dbReference type="EMBL" id="KN831769">
    <property type="protein sequence ID" value="KIM47583.1"/>
    <property type="molecule type" value="Genomic_DNA"/>
</dbReference>
<keyword evidence="2" id="KW-0732">Signal</keyword>